<dbReference type="SUPFAM" id="SSF63829">
    <property type="entry name" value="Calcium-dependent phosphotriesterase"/>
    <property type="match status" value="1"/>
</dbReference>
<protein>
    <recommendedName>
        <fullName evidence="3">Lipoprotein</fullName>
    </recommendedName>
</protein>
<dbReference type="AlphaFoldDB" id="A0A081QQB6"/>
<dbReference type="RefSeq" id="WP_235228651.1">
    <property type="nucleotide sequence ID" value="NZ_JPFY01000013.1"/>
</dbReference>
<evidence type="ECO:0000313" key="1">
    <source>
        <dbReference type="EMBL" id="KEQ45139.1"/>
    </source>
</evidence>
<accession>A0A081QQB6</accession>
<dbReference type="PATRIC" id="fig|28037.93.peg.1190"/>
<evidence type="ECO:0008006" key="3">
    <source>
        <dbReference type="Google" id="ProtNLM"/>
    </source>
</evidence>
<name>A0A081QQB6_STRMT</name>
<gene>
    <name evidence="1" type="ORF">SK578_1236</name>
</gene>
<dbReference type="EMBL" id="JPFY01000013">
    <property type="protein sequence ID" value="KEQ45139.1"/>
    <property type="molecule type" value="Genomic_DNA"/>
</dbReference>
<evidence type="ECO:0000313" key="2">
    <source>
        <dbReference type="Proteomes" id="UP000028089"/>
    </source>
</evidence>
<dbReference type="PROSITE" id="PS51257">
    <property type="entry name" value="PROKAR_LIPOPROTEIN"/>
    <property type="match status" value="1"/>
</dbReference>
<reference evidence="1 2" key="1">
    <citation type="submission" date="2014-05" db="EMBL/GenBank/DDBJ databases">
        <authorList>
            <person name="Daugherty S.C."/>
            <person name="Tallon L.J."/>
            <person name="Sadzewicz L."/>
            <person name="Kilian M."/>
            <person name="Tettelin H."/>
        </authorList>
    </citation>
    <scope>NUCLEOTIDE SEQUENCE [LARGE SCALE GENOMIC DNA]</scope>
    <source>
        <strain evidence="1 2">SK578</strain>
    </source>
</reference>
<comment type="caution">
    <text evidence="1">The sequence shown here is derived from an EMBL/GenBank/DDBJ whole genome shotgun (WGS) entry which is preliminary data.</text>
</comment>
<organism evidence="1 2">
    <name type="scientific">Streptococcus mitis</name>
    <dbReference type="NCBI Taxonomy" id="28037"/>
    <lineage>
        <taxon>Bacteria</taxon>
        <taxon>Bacillati</taxon>
        <taxon>Bacillota</taxon>
        <taxon>Bacilli</taxon>
        <taxon>Lactobacillales</taxon>
        <taxon>Streptococcaceae</taxon>
        <taxon>Streptococcus</taxon>
        <taxon>Streptococcus mitis group</taxon>
    </lineage>
</organism>
<dbReference type="Proteomes" id="UP000028089">
    <property type="component" value="Unassembled WGS sequence"/>
</dbReference>
<sequence>MKLKKRMIALGLLLIAISACFYLICLSACQLNKENSVDNFKMAIWTSDKIAVFNDYDLNEFNGNIARKEKYIYWAESFSEAGSYSTAKTKDTPNLKRYVSRINKENLSEKFKVAEGNDAYASITDGDYLYATAVFTDRIEFYKYDNNLDVVTNVTVKNDDQLNASQQFVIVDNYLYLLVSTLDLSTHVPNTEIWKMDKEFNIVEKYNLDEPSAYMRMVNVDDVLYIVEALSGRNSNGEYQSGNKLLVFDLKSQNKNYIDIPDKYPTNIHYDLKNNQLIIENDGLNNGEFSFTTVNLDNLEKDIIHLEGFSTENYTSPYFTFKDNFYYFLFNDSLVKYNIANKNQTVINLENYKIKDAHYLIVR</sequence>
<proteinExistence type="predicted"/>